<keyword evidence="1" id="KW-0645">Protease</keyword>
<dbReference type="Pfam" id="PF13976">
    <property type="entry name" value="gag_pre-integrs"/>
    <property type="match status" value="2"/>
</dbReference>
<keyword evidence="5" id="KW-0863">Zinc-finger</keyword>
<dbReference type="InterPro" id="IPR057670">
    <property type="entry name" value="SH3_retrovirus"/>
</dbReference>
<dbReference type="GO" id="GO:0008270">
    <property type="term" value="F:zinc ion binding"/>
    <property type="evidence" value="ECO:0007669"/>
    <property type="project" value="UniProtKB-KW"/>
</dbReference>
<evidence type="ECO:0000256" key="3">
    <source>
        <dbReference type="ARBA" id="ARBA00022750"/>
    </source>
</evidence>
<keyword evidence="10" id="KW-1185">Reference proteome</keyword>
<dbReference type="InterPro" id="IPR013103">
    <property type="entry name" value="RVT_2"/>
</dbReference>
<feature type="domain" description="Integrase catalytic" evidence="8">
    <location>
        <begin position="1841"/>
        <end position="2018"/>
    </location>
</feature>
<dbReference type="Pfam" id="PF00665">
    <property type="entry name" value="rve"/>
    <property type="match status" value="2"/>
</dbReference>
<evidence type="ECO:0000313" key="9">
    <source>
        <dbReference type="EMBL" id="KAJ9544288.1"/>
    </source>
</evidence>
<dbReference type="InterPro" id="IPR001584">
    <property type="entry name" value="Integrase_cat-core"/>
</dbReference>
<evidence type="ECO:0008006" key="11">
    <source>
        <dbReference type="Google" id="ProtNLM"/>
    </source>
</evidence>
<dbReference type="PROSITE" id="PS50158">
    <property type="entry name" value="ZF_CCHC"/>
    <property type="match status" value="1"/>
</dbReference>
<accession>A0AA38SKX6</accession>
<evidence type="ECO:0000313" key="10">
    <source>
        <dbReference type="Proteomes" id="UP001172457"/>
    </source>
</evidence>
<dbReference type="InterPro" id="IPR036397">
    <property type="entry name" value="RNaseH_sf"/>
</dbReference>
<dbReference type="PROSITE" id="PS50994">
    <property type="entry name" value="INTEGRASE"/>
    <property type="match status" value="2"/>
</dbReference>
<dbReference type="Gene3D" id="4.10.60.10">
    <property type="entry name" value="Zinc finger, CCHC-type"/>
    <property type="match status" value="1"/>
</dbReference>
<dbReference type="Proteomes" id="UP001172457">
    <property type="component" value="Chromosome 6"/>
</dbReference>
<name>A0AA38SKX6_9ASTR</name>
<feature type="region of interest" description="Disordered" evidence="6">
    <location>
        <begin position="1582"/>
        <end position="1617"/>
    </location>
</feature>
<feature type="domain" description="Integrase catalytic" evidence="8">
    <location>
        <begin position="495"/>
        <end position="671"/>
    </location>
</feature>
<dbReference type="SUPFAM" id="SSF57756">
    <property type="entry name" value="Retrovirus zinc finger-like domains"/>
    <property type="match status" value="1"/>
</dbReference>
<keyword evidence="3" id="KW-0064">Aspartyl protease</keyword>
<evidence type="ECO:0000256" key="2">
    <source>
        <dbReference type="ARBA" id="ARBA00022723"/>
    </source>
</evidence>
<evidence type="ECO:0000259" key="7">
    <source>
        <dbReference type="PROSITE" id="PS50158"/>
    </source>
</evidence>
<feature type="compositionally biased region" description="Basic residues" evidence="6">
    <location>
        <begin position="223"/>
        <end position="235"/>
    </location>
</feature>
<feature type="domain" description="CCHC-type" evidence="7">
    <location>
        <begin position="267"/>
        <end position="282"/>
    </location>
</feature>
<evidence type="ECO:0000256" key="4">
    <source>
        <dbReference type="ARBA" id="ARBA00022801"/>
    </source>
</evidence>
<feature type="compositionally biased region" description="Gly residues" evidence="6">
    <location>
        <begin position="1598"/>
        <end position="1609"/>
    </location>
</feature>
<feature type="compositionally biased region" description="Polar residues" evidence="6">
    <location>
        <begin position="1582"/>
        <end position="1591"/>
    </location>
</feature>
<dbReference type="InterPro" id="IPR054722">
    <property type="entry name" value="PolX-like_BBD"/>
</dbReference>
<dbReference type="Pfam" id="PF14223">
    <property type="entry name" value="Retrotran_gag_2"/>
    <property type="match status" value="2"/>
</dbReference>
<dbReference type="CDD" id="cd09272">
    <property type="entry name" value="RNase_HI_RT_Ty1"/>
    <property type="match status" value="1"/>
</dbReference>
<protein>
    <recommendedName>
        <fullName evidence="11">Polyprotein</fullName>
    </recommendedName>
</protein>
<dbReference type="PANTHER" id="PTHR42648:SF27">
    <property type="entry name" value="RNA-DIRECTED DNA POLYMERASE"/>
    <property type="match status" value="1"/>
</dbReference>
<evidence type="ECO:0000256" key="6">
    <source>
        <dbReference type="SAM" id="MobiDB-lite"/>
    </source>
</evidence>
<dbReference type="GO" id="GO:0003676">
    <property type="term" value="F:nucleic acid binding"/>
    <property type="evidence" value="ECO:0007669"/>
    <property type="project" value="InterPro"/>
</dbReference>
<dbReference type="Gene3D" id="3.30.420.10">
    <property type="entry name" value="Ribonuclease H-like superfamily/Ribonuclease H"/>
    <property type="match status" value="2"/>
</dbReference>
<dbReference type="InterPro" id="IPR025724">
    <property type="entry name" value="GAG-pre-integrase_dom"/>
</dbReference>
<dbReference type="InterPro" id="IPR012337">
    <property type="entry name" value="RNaseH-like_sf"/>
</dbReference>
<dbReference type="InterPro" id="IPR036875">
    <property type="entry name" value="Znf_CCHC_sf"/>
</dbReference>
<proteinExistence type="predicted"/>
<dbReference type="Pfam" id="PF00098">
    <property type="entry name" value="zf-CCHC"/>
    <property type="match status" value="1"/>
</dbReference>
<dbReference type="GO" id="GO:0006508">
    <property type="term" value="P:proteolysis"/>
    <property type="evidence" value="ECO:0007669"/>
    <property type="project" value="UniProtKB-KW"/>
</dbReference>
<dbReference type="SMART" id="SM00343">
    <property type="entry name" value="ZnF_C2HC"/>
    <property type="match status" value="2"/>
</dbReference>
<evidence type="ECO:0000256" key="1">
    <source>
        <dbReference type="ARBA" id="ARBA00022670"/>
    </source>
</evidence>
<evidence type="ECO:0000259" key="8">
    <source>
        <dbReference type="PROSITE" id="PS50994"/>
    </source>
</evidence>
<dbReference type="EMBL" id="JARYMX010000006">
    <property type="protein sequence ID" value="KAJ9544288.1"/>
    <property type="molecule type" value="Genomic_DNA"/>
</dbReference>
<dbReference type="Pfam" id="PF22936">
    <property type="entry name" value="Pol_BBD"/>
    <property type="match status" value="2"/>
</dbReference>
<reference evidence="9" key="1">
    <citation type="submission" date="2023-03" db="EMBL/GenBank/DDBJ databases">
        <title>Chromosome-scale reference genome and RAD-based genetic map of yellow starthistle (Centaurea solstitialis) reveal putative structural variation and QTLs associated with invader traits.</title>
        <authorList>
            <person name="Reatini B."/>
            <person name="Cang F.A."/>
            <person name="Jiang Q."/>
            <person name="Mckibben M.T.W."/>
            <person name="Barker M.S."/>
            <person name="Rieseberg L.H."/>
            <person name="Dlugosch K.M."/>
        </authorList>
    </citation>
    <scope>NUCLEOTIDE SEQUENCE</scope>
    <source>
        <strain evidence="9">CAN-66</strain>
        <tissue evidence="9">Leaf</tissue>
    </source>
</reference>
<sequence>MSNNANSSISNFCLKGLLEKDKLTGLNYVDWLRNLRIVLRMENKQRAIEEPLPEAPAAGASRAIREEYEKRLTESNEAACLMLATMVPELQKGMESLGAYDMANQLKDMFQRQARQERYDNVKALSECKMAPGSSVSVHVLKMKSYIDQLERLGFPISQELATDFILSSLSSSYEPFVLNYQMNNLEKTIMELHGMLKTAESNMTKSKPAAPVLAIREGGIKKKKAAPVKGKGKGKAIQPNPKPKTKGQGKAQSNVPQSKTPEDAVCFYCKEVGHWRRSCPKYLEELKKLKANGASTSGTYMIELHSTSTSNSWVLDTGCGTHICTNVQGLKRSRKVRRGELDLIMGNKQIASVDMIGNYELSFSSGLSVVLIDCCYSAEMARNIISFYALYKDGFDFGFDNGSILVYKNNVLYFKANPCHGIYETSITVRDNRSSIYNVESTQSKNGLDKSYLWHCRLGHISKKRITKLQSDGILESFDHTSNDECESCLLGKMTKAPFTGTFERGKDLLDIVHTDVCGPFRSATRHGERYFVTFTDDFSRYGYVYLIKHKSETIEVFRTFQNEVENQLNRKIKTLRSDRGGEYLSHEFRDHLRSCGIIAQLTPPRTPQHNGVAERRNRTLLDMVRSMMSRTALPISFWGYALETAARVLNLVPTKKVSKTPHEIWSGEVPSLAYLKIWGCEAYVHREAQDKLEPRSERCYFVGYPTKSFGYLFYKPSENKVFVARRAWFRERELMSKETSGSQIDLEEIQEPTNMETDVGTSSQQQVVEPIVVEPQQRVTEESDIQPPPVRRSDRVRHAPERYNLLISDGDDTQVDLDEPISYQEAMAGPEAAKWKEAMESEMQSMYDNQVWDLVDHIPSIKIVGHKWVFKKKTDMDGNVHTYKARLVAKGYTQTHGVDYDETFSPVAMLKSIRILIAIAAFHDYEIWQMDVKTAFLNGKLSEDVYMTQPEGFVQSEHPNRVCKLQKSIYGLKQASRSWNICFDEKVKEFGFLRSEDEPCVYVRTSGSIVVFLVLYVDDILLMGNDIPTLQSVKTWLGKCFSMKDMGDAAYILGIKIYRDRSRRLIGLSQSTYIDKVLKKFNMQDSKKGFIPMQHGLALSKAQCPSSSSELERMSRIPYASAIGSIMYAMICTRPDVSCALSMTSRYQANPGNDHWTAVKNILKYLRRTKEMFLVYGGAEELSVKGYTDASFQTDRDDSCSQSGFVFLLNGGAVSWRSSKQSTVADSTTEAEYIAVNEAAKEAVWMKKFIGDLGVVPSIQDPIEIFCDNEGAVILAKEPRSHKRTRHILRKFHYVRKVVEDRDIIISRVGTDGNLADPFTKPLSQTKHDAHTSDIHGPLDDLVLTLNVAVAPSPPSSMAANDSSKDTTLPLATILHMLTIKLSSTNYLLWKNQILPLFSYQKLIGHVDGSLAAPSTTITIDGKTSPNPEYATWQEENQRALLILQSSLTEEAMAEVLGLHTAYEVWHALESAYSHDSVERMQNLRDSLRQLQKGASSVTEYGRKFKSLCDQLAAIGQPVDDADKTHWFLCALGPSFETFSTAHRAVKPRPGFRDLLSQAEGHELFLKSVHGSSTSHVAFTAESGRSYTPSNRRNSGRGGRGGGGRSGGRGRGRRLPHCQLCRQDGHYANRCPDLNTFAQRGPSIDANLAQAFHAKCNVHDNSSDWFVDSGASAHMTPSAATLDSSMPYTGNDHVSFGNGHILNISRIGNASITKNIDLADVLVVPRLTKNLLSISKLTSDSPVDVLFSDDAFTIQNRRTKDILARGRCDNGLYVLEQGHKALMAGLKSNRLRASYELWHNRLGHVAFETISLLNKLGHLFLTSVLPKPSVCTSCELSKSHKLPFAINEKRSLHVLDMIHCDLWGPSPVMSTDGYLYYALFVDDFSRFTWFYPMKHKSDFFQVLAAFLRFVQTQFSCKVKVFQSDGGTEFTNHRVRSLLVENGTHHRLSCPYTPQQNGRAERKHRHVTETGLAMLFNANAPSSLWVDAFSSAVYIVNRLPSKVLQSKSPFELLFNNAPNYNVFRTFGCRVFPYLRNYTTFFLGPDY</sequence>
<dbReference type="GO" id="GO:0004190">
    <property type="term" value="F:aspartic-type endopeptidase activity"/>
    <property type="evidence" value="ECO:0007669"/>
    <property type="project" value="UniProtKB-KW"/>
</dbReference>
<dbReference type="Pfam" id="PF25597">
    <property type="entry name" value="SH3_retrovirus"/>
    <property type="match status" value="1"/>
</dbReference>
<dbReference type="InterPro" id="IPR039537">
    <property type="entry name" value="Retrotran_Ty1/copia-like"/>
</dbReference>
<gene>
    <name evidence="9" type="ORF">OSB04_023995</name>
</gene>
<keyword evidence="4" id="KW-0378">Hydrolase</keyword>
<dbReference type="PANTHER" id="PTHR42648">
    <property type="entry name" value="TRANSPOSASE, PUTATIVE-RELATED"/>
    <property type="match status" value="1"/>
</dbReference>
<dbReference type="SUPFAM" id="SSF53098">
    <property type="entry name" value="Ribonuclease H-like"/>
    <property type="match status" value="2"/>
</dbReference>
<keyword evidence="5" id="KW-0862">Zinc</keyword>
<feature type="region of interest" description="Disordered" evidence="6">
    <location>
        <begin position="223"/>
        <end position="259"/>
    </location>
</feature>
<dbReference type="SUPFAM" id="SSF56672">
    <property type="entry name" value="DNA/RNA polymerases"/>
    <property type="match status" value="1"/>
</dbReference>
<evidence type="ECO:0000256" key="5">
    <source>
        <dbReference type="PROSITE-ProRule" id="PRU00047"/>
    </source>
</evidence>
<dbReference type="InterPro" id="IPR001878">
    <property type="entry name" value="Znf_CCHC"/>
</dbReference>
<keyword evidence="2" id="KW-0479">Metal-binding</keyword>
<dbReference type="Pfam" id="PF07727">
    <property type="entry name" value="RVT_2"/>
    <property type="match status" value="1"/>
</dbReference>
<dbReference type="InterPro" id="IPR043502">
    <property type="entry name" value="DNA/RNA_pol_sf"/>
</dbReference>
<comment type="caution">
    <text evidence="9">The sequence shown here is derived from an EMBL/GenBank/DDBJ whole genome shotgun (WGS) entry which is preliminary data.</text>
</comment>
<organism evidence="9 10">
    <name type="scientific">Centaurea solstitialis</name>
    <name type="common">yellow star-thistle</name>
    <dbReference type="NCBI Taxonomy" id="347529"/>
    <lineage>
        <taxon>Eukaryota</taxon>
        <taxon>Viridiplantae</taxon>
        <taxon>Streptophyta</taxon>
        <taxon>Embryophyta</taxon>
        <taxon>Tracheophyta</taxon>
        <taxon>Spermatophyta</taxon>
        <taxon>Magnoliopsida</taxon>
        <taxon>eudicotyledons</taxon>
        <taxon>Gunneridae</taxon>
        <taxon>Pentapetalae</taxon>
        <taxon>asterids</taxon>
        <taxon>campanulids</taxon>
        <taxon>Asterales</taxon>
        <taxon>Asteraceae</taxon>
        <taxon>Carduoideae</taxon>
        <taxon>Cardueae</taxon>
        <taxon>Centaureinae</taxon>
        <taxon>Centaurea</taxon>
    </lineage>
</organism>
<dbReference type="GO" id="GO:0015074">
    <property type="term" value="P:DNA integration"/>
    <property type="evidence" value="ECO:0007669"/>
    <property type="project" value="InterPro"/>
</dbReference>